<dbReference type="Pfam" id="PF16363">
    <property type="entry name" value="GDP_Man_Dehyd"/>
    <property type="match status" value="1"/>
</dbReference>
<dbReference type="PANTHER" id="PTHR43715:SF1">
    <property type="entry name" value="GDP-MANNOSE 4,6 DEHYDRATASE"/>
    <property type="match status" value="1"/>
</dbReference>
<feature type="domain" description="NAD(P)-binding" evidence="6">
    <location>
        <begin position="7"/>
        <end position="337"/>
    </location>
</feature>
<dbReference type="EC" id="4.2.1.47" evidence="3 5"/>
<dbReference type="CDD" id="cd05260">
    <property type="entry name" value="GDP_MD_SDR_e"/>
    <property type="match status" value="1"/>
</dbReference>
<comment type="caution">
    <text evidence="5">Lacks conserved residue(s) required for the propagation of feature annotation.</text>
</comment>
<dbReference type="InterPro" id="IPR006368">
    <property type="entry name" value="GDP_Man_deHydtase"/>
</dbReference>
<evidence type="ECO:0000256" key="1">
    <source>
        <dbReference type="ARBA" id="ARBA00001937"/>
    </source>
</evidence>
<name>A0ABV3PXS2_9HYPH</name>
<sequence>MNGKTALITGMTGQDGYYLTRLLLEKGYQVHGIKRPSSSFNTARLDAIYQDPHVEGRRLHIHYADMQDGQSLVRVIDAVQPDEIYNLAAQSHVRVSFDMPEYTADIDAIGALRLLQAIRTLKLEGRCRFYQASTSELYGGQSDRPQDESSPFNPRSPYAIAKLYAHWTTVNHREAYGLHASNGILFNHESPVRGETFVSRKITRAVAAIEAGRQDRLYLGNLGARRDWGHARDYVEGMWRMLQQDQPGDYVLATGRVHSVRDFVERAFAHVGRSLDWVGEGFAERGLDRASGRELVTIDPRYYRPTEVDCLIGNAAKAHAVLGWRHHTTFEALVTEMMTADIETERGNKLDEGGGRES</sequence>
<keyword evidence="8" id="KW-1185">Reference proteome</keyword>
<comment type="catalytic activity">
    <reaction evidence="5">
        <text>GDP-alpha-D-mannose = GDP-4-dehydro-alpha-D-rhamnose + H2O</text>
        <dbReference type="Rhea" id="RHEA:23820"/>
        <dbReference type="ChEBI" id="CHEBI:15377"/>
        <dbReference type="ChEBI" id="CHEBI:57527"/>
        <dbReference type="ChEBI" id="CHEBI:57964"/>
        <dbReference type="EC" id="4.2.1.47"/>
    </reaction>
</comment>
<comment type="caution">
    <text evidence="7">The sequence shown here is derived from an EMBL/GenBank/DDBJ whole genome shotgun (WGS) entry which is preliminary data.</text>
</comment>
<dbReference type="InterPro" id="IPR036291">
    <property type="entry name" value="NAD(P)-bd_dom_sf"/>
</dbReference>
<dbReference type="PANTHER" id="PTHR43715">
    <property type="entry name" value="GDP-MANNOSE 4,6-DEHYDRATASE"/>
    <property type="match status" value="1"/>
</dbReference>
<comment type="cofactor">
    <cofactor evidence="1 5">
        <name>NADP(+)</name>
        <dbReference type="ChEBI" id="CHEBI:58349"/>
    </cofactor>
</comment>
<dbReference type="Proteomes" id="UP001555786">
    <property type="component" value="Unassembled WGS sequence"/>
</dbReference>
<dbReference type="RefSeq" id="WP_367626873.1">
    <property type="nucleotide sequence ID" value="NZ_JBFNQD010000028.1"/>
</dbReference>
<dbReference type="GO" id="GO:0008446">
    <property type="term" value="F:GDP-mannose 4,6-dehydratase activity"/>
    <property type="evidence" value="ECO:0007669"/>
    <property type="project" value="UniProtKB-EC"/>
</dbReference>
<organism evidence="7 8">
    <name type="scientific">Labrys neptuniae</name>
    <dbReference type="NCBI Taxonomy" id="376174"/>
    <lineage>
        <taxon>Bacteria</taxon>
        <taxon>Pseudomonadati</taxon>
        <taxon>Pseudomonadota</taxon>
        <taxon>Alphaproteobacteria</taxon>
        <taxon>Hyphomicrobiales</taxon>
        <taxon>Xanthobacteraceae</taxon>
        <taxon>Labrys</taxon>
    </lineage>
</organism>
<evidence type="ECO:0000313" key="7">
    <source>
        <dbReference type="EMBL" id="MEW9310482.1"/>
    </source>
</evidence>
<keyword evidence="5" id="KW-0521">NADP</keyword>
<dbReference type="HAMAP" id="MF_00955">
    <property type="entry name" value="GDP_Man_dehydratase"/>
    <property type="match status" value="1"/>
</dbReference>
<dbReference type="NCBIfam" id="TIGR01472">
    <property type="entry name" value="gmd"/>
    <property type="match status" value="1"/>
</dbReference>
<dbReference type="InterPro" id="IPR016040">
    <property type="entry name" value="NAD(P)-bd_dom"/>
</dbReference>
<accession>A0ABV3PXS2</accession>
<proteinExistence type="inferred from homology"/>
<evidence type="ECO:0000256" key="4">
    <source>
        <dbReference type="ARBA" id="ARBA00023239"/>
    </source>
</evidence>
<keyword evidence="4 5" id="KW-0456">Lyase</keyword>
<comment type="similarity">
    <text evidence="2 5">Belongs to the NAD(P)-dependent epimerase/dehydratase family. GDP-mannose 4,6-dehydratase subfamily.</text>
</comment>
<dbReference type="Gene3D" id="3.40.50.720">
    <property type="entry name" value="NAD(P)-binding Rossmann-like Domain"/>
    <property type="match status" value="1"/>
</dbReference>
<dbReference type="Gene3D" id="3.90.25.10">
    <property type="entry name" value="UDP-galactose 4-epimerase, domain 1"/>
    <property type="match status" value="1"/>
</dbReference>
<evidence type="ECO:0000313" key="8">
    <source>
        <dbReference type="Proteomes" id="UP001555786"/>
    </source>
</evidence>
<evidence type="ECO:0000256" key="5">
    <source>
        <dbReference type="HAMAP-Rule" id="MF_00955"/>
    </source>
</evidence>
<evidence type="ECO:0000256" key="3">
    <source>
        <dbReference type="ARBA" id="ARBA00011989"/>
    </source>
</evidence>
<protein>
    <recommendedName>
        <fullName evidence="3 5">GDP-mannose 4,6-dehydratase</fullName>
        <ecNumber evidence="3 5">4.2.1.47</ecNumber>
    </recommendedName>
    <alternativeName>
        <fullName evidence="5">GDP-D-mannose dehydratase</fullName>
    </alternativeName>
</protein>
<comment type="function">
    <text evidence="5">Catalyzes the conversion of GDP-D-mannose to GDP-4-dehydro-6-deoxy-D-mannose.</text>
</comment>
<evidence type="ECO:0000259" key="6">
    <source>
        <dbReference type="Pfam" id="PF16363"/>
    </source>
</evidence>
<dbReference type="SUPFAM" id="SSF51735">
    <property type="entry name" value="NAD(P)-binding Rossmann-fold domains"/>
    <property type="match status" value="1"/>
</dbReference>
<reference evidence="7 8" key="1">
    <citation type="submission" date="2024-07" db="EMBL/GenBank/DDBJ databases">
        <title>Description of Labrys sedimenti sp. nov., isolated from a diclofenac-degrading enrichment culture.</title>
        <authorList>
            <person name="Tancsics A."/>
            <person name="Csepanyi A."/>
        </authorList>
    </citation>
    <scope>NUCLEOTIDE SEQUENCE [LARGE SCALE GENOMIC DNA]</scope>
    <source>
        <strain evidence="7 8">LMG 23578</strain>
    </source>
</reference>
<gene>
    <name evidence="5 7" type="primary">gmd</name>
    <name evidence="7" type="ORF">ABXS05_33400</name>
</gene>
<evidence type="ECO:0000256" key="2">
    <source>
        <dbReference type="ARBA" id="ARBA00009263"/>
    </source>
</evidence>
<dbReference type="EMBL" id="JBFNQD010000028">
    <property type="protein sequence ID" value="MEW9310482.1"/>
    <property type="molecule type" value="Genomic_DNA"/>
</dbReference>